<proteinExistence type="predicted"/>
<feature type="domain" description="VOC" evidence="1">
    <location>
        <begin position="13"/>
        <end position="134"/>
    </location>
</feature>
<dbReference type="RefSeq" id="WP_338202619.1">
    <property type="nucleotide sequence ID" value="NZ_JAEKNR010000142.1"/>
</dbReference>
<dbReference type="EMBL" id="JAEKNR010000142">
    <property type="protein sequence ID" value="MBJ7599161.1"/>
    <property type="molecule type" value="Genomic_DNA"/>
</dbReference>
<evidence type="ECO:0000313" key="3">
    <source>
        <dbReference type="Proteomes" id="UP000612893"/>
    </source>
</evidence>
<dbReference type="InterPro" id="IPR037523">
    <property type="entry name" value="VOC_core"/>
</dbReference>
<dbReference type="PANTHER" id="PTHR36503:SF3">
    <property type="entry name" value="BLR0126 PROTEIN"/>
    <property type="match status" value="1"/>
</dbReference>
<reference evidence="2" key="1">
    <citation type="submission" date="2020-10" db="EMBL/GenBank/DDBJ databases">
        <title>Ca. Dormibacterota MAGs.</title>
        <authorList>
            <person name="Montgomery K."/>
        </authorList>
    </citation>
    <scope>NUCLEOTIDE SEQUENCE [LARGE SCALE GENOMIC DNA]</scope>
    <source>
        <strain evidence="2">SC8812_S17_10</strain>
    </source>
</reference>
<keyword evidence="3" id="KW-1185">Reference proteome</keyword>
<evidence type="ECO:0000259" key="1">
    <source>
        <dbReference type="PROSITE" id="PS51819"/>
    </source>
</evidence>
<dbReference type="InterPro" id="IPR004360">
    <property type="entry name" value="Glyas_Fos-R_dOase_dom"/>
</dbReference>
<comment type="caution">
    <text evidence="2">The sequence shown here is derived from an EMBL/GenBank/DDBJ whole genome shotgun (WGS) entry which is preliminary data.</text>
</comment>
<organism evidence="2 3">
    <name type="scientific">Candidatus Nephthysia bennettiae</name>
    <dbReference type="NCBI Taxonomy" id="3127016"/>
    <lineage>
        <taxon>Bacteria</taxon>
        <taxon>Bacillati</taxon>
        <taxon>Candidatus Dormiibacterota</taxon>
        <taxon>Candidatus Dormibacteria</taxon>
        <taxon>Candidatus Dormibacterales</taxon>
        <taxon>Candidatus Dormibacteraceae</taxon>
        <taxon>Candidatus Nephthysia</taxon>
    </lineage>
</organism>
<dbReference type="PROSITE" id="PS51819">
    <property type="entry name" value="VOC"/>
    <property type="match status" value="1"/>
</dbReference>
<protein>
    <submittedName>
        <fullName evidence="2">VOC family protein</fullName>
    </submittedName>
</protein>
<dbReference type="Proteomes" id="UP000612893">
    <property type="component" value="Unassembled WGS sequence"/>
</dbReference>
<dbReference type="PANTHER" id="PTHR36503">
    <property type="entry name" value="BLR2520 PROTEIN"/>
    <property type="match status" value="1"/>
</dbReference>
<dbReference type="Gene3D" id="3.10.180.10">
    <property type="entry name" value="2,3-Dihydroxybiphenyl 1,2-Dioxygenase, domain 1"/>
    <property type="match status" value="1"/>
</dbReference>
<sequence>MTRPLGQAPRPKSIEAITLFVEHLERSKRFYQDVFGLSVFFEDQNSAVFRFENTLINLLRIPAARHLIEPGVVASAGAGSRFQLTIPVEDVDAACAELQARGVELMNGPMNRTWGVRTASFTDPGGHIWEFAQRLPPDEG</sequence>
<dbReference type="AlphaFoldDB" id="A0A934K9R1"/>
<evidence type="ECO:0000313" key="2">
    <source>
        <dbReference type="EMBL" id="MBJ7599161.1"/>
    </source>
</evidence>
<accession>A0A934K9R1</accession>
<dbReference type="Pfam" id="PF00903">
    <property type="entry name" value="Glyoxalase"/>
    <property type="match status" value="1"/>
</dbReference>
<gene>
    <name evidence="2" type="ORF">JF922_13940</name>
</gene>
<dbReference type="SUPFAM" id="SSF54593">
    <property type="entry name" value="Glyoxalase/Bleomycin resistance protein/Dihydroxybiphenyl dioxygenase"/>
    <property type="match status" value="1"/>
</dbReference>
<dbReference type="InterPro" id="IPR029068">
    <property type="entry name" value="Glyas_Bleomycin-R_OHBP_Dase"/>
</dbReference>
<name>A0A934K9R1_9BACT</name>